<comment type="similarity">
    <text evidence="2">Belongs to the methyl-accepting chemotaxis (MCP) protein family.</text>
</comment>
<dbReference type="PANTHER" id="PTHR43531">
    <property type="entry name" value="PROTEIN ICFG"/>
    <property type="match status" value="1"/>
</dbReference>
<dbReference type="GO" id="GO:0005886">
    <property type="term" value="C:plasma membrane"/>
    <property type="evidence" value="ECO:0007669"/>
    <property type="project" value="TreeGrafter"/>
</dbReference>
<name>A0A1L4CYR5_9BACT</name>
<reference evidence="6 7" key="1">
    <citation type="submission" date="2016-10" db="EMBL/GenBank/DDBJ databases">
        <title>Silvanigrella aquatica sp. nov., isolated from a freshwater lake located in the Black Forest, Germany, description of Silvanigrellaceae fam. nov., Silvanigrellales ord. nov., reclassification of the order Bdellovibrionales in the class Oligoflexia, reclassification of the families Bacteriovoracaceae and Halobacteriovoraceae in the new order Bacteriovoracales ord. nov., and reclassification of the family Pseudobacteriovoracaceae in the order Oligoflexiales.</title>
        <authorList>
            <person name="Hahn M.W."/>
            <person name="Schmidt J."/>
            <person name="Koll U."/>
            <person name="Rohde M."/>
            <person name="Verbag S."/>
            <person name="Pitt A."/>
            <person name="Nakai R."/>
            <person name="Naganuma T."/>
            <person name="Lang E."/>
        </authorList>
    </citation>
    <scope>NUCLEOTIDE SEQUENCE [LARGE SCALE GENOMIC DNA]</scope>
    <source>
        <strain evidence="6 7">MWH-Nonnen-W8red</strain>
    </source>
</reference>
<dbReference type="PROSITE" id="PS50111">
    <property type="entry name" value="CHEMOTAXIS_TRANSDUC_2"/>
    <property type="match status" value="1"/>
</dbReference>
<dbReference type="Gene3D" id="1.10.287.950">
    <property type="entry name" value="Methyl-accepting chemotaxis protein"/>
    <property type="match status" value="1"/>
</dbReference>
<feature type="domain" description="Methyl-accepting transducer" evidence="5">
    <location>
        <begin position="225"/>
        <end position="454"/>
    </location>
</feature>
<keyword evidence="4" id="KW-0472">Membrane</keyword>
<dbReference type="Pfam" id="PF12729">
    <property type="entry name" value="4HB_MCP_1"/>
    <property type="match status" value="1"/>
</dbReference>
<evidence type="ECO:0000313" key="6">
    <source>
        <dbReference type="EMBL" id="APJ03075.1"/>
    </source>
</evidence>
<dbReference type="OrthoDB" id="2489132at2"/>
<evidence type="ECO:0000256" key="4">
    <source>
        <dbReference type="SAM" id="Phobius"/>
    </source>
</evidence>
<dbReference type="PRINTS" id="PR00260">
    <property type="entry name" value="CHEMTRNSDUCR"/>
</dbReference>
<evidence type="ECO:0000256" key="2">
    <source>
        <dbReference type="ARBA" id="ARBA00029447"/>
    </source>
</evidence>
<evidence type="ECO:0000256" key="1">
    <source>
        <dbReference type="ARBA" id="ARBA00022500"/>
    </source>
</evidence>
<keyword evidence="4" id="KW-1133">Transmembrane helix</keyword>
<dbReference type="KEGG" id="saqi:AXG55_03775"/>
<dbReference type="Proteomes" id="UP000184731">
    <property type="component" value="Chromosome"/>
</dbReference>
<dbReference type="InterPro" id="IPR004089">
    <property type="entry name" value="MCPsignal_dom"/>
</dbReference>
<dbReference type="GO" id="GO:0007165">
    <property type="term" value="P:signal transduction"/>
    <property type="evidence" value="ECO:0007669"/>
    <property type="project" value="UniProtKB-KW"/>
</dbReference>
<dbReference type="AlphaFoldDB" id="A0A1L4CYR5"/>
<dbReference type="InterPro" id="IPR004090">
    <property type="entry name" value="Chemotax_Me-accpt_rcpt"/>
</dbReference>
<sequence length="496" mass="53911">MSKSSLSSKLYSSIVVLLLLILGTAIYTILMVMQTNTYSTITGTNWLPSVDTAHRVITNLALLRRTELRLIVAENAPEIEEYVITYSKVLKSLNSLLTLYETEISEAEERRLFEKFITEWKEFEVVSKEIVALGSKGKDREASELMKSKEDELLKRAENDFNDIVDINYKGAIESTRKGASLTNITVFGMFGILVTSCLIAALIFQIIRVSTRSISKGIDNFKKQSLATNGIAESLKANSHSLSDTVKEQASSVLKTVAAVNQITSMVNRTAENAKGSSEIAGGATAKAHEGQATMQRLVSAMQNIQESNAQLQNIAAIISQINTKTAVINDIVSKTELLSLNASIESARAGEHGKGFAVVAEEVGNLAKISGKSANEIQELITKSQEEVNKILGLTKMRIEEGKNVTVEAQKSFIQIAEDITTMSNSIQQITEATHEQEIGVRQIASAMGEIDKTTMSCQTAVTSTAASSTSLVEQSNLLDATAKEIEELIKGTK</sequence>
<proteinExistence type="inferred from homology"/>
<dbReference type="EMBL" id="CP017834">
    <property type="protein sequence ID" value="APJ03075.1"/>
    <property type="molecule type" value="Genomic_DNA"/>
</dbReference>
<gene>
    <name evidence="6" type="ORF">AXG55_03775</name>
</gene>
<keyword evidence="1" id="KW-0145">Chemotaxis</keyword>
<keyword evidence="4" id="KW-0812">Transmembrane</keyword>
<dbReference type="SUPFAM" id="SSF58104">
    <property type="entry name" value="Methyl-accepting chemotaxis protein (MCP) signaling domain"/>
    <property type="match status" value="1"/>
</dbReference>
<keyword evidence="3" id="KW-0807">Transducer</keyword>
<dbReference type="InterPro" id="IPR051310">
    <property type="entry name" value="MCP_chemotaxis"/>
</dbReference>
<dbReference type="Pfam" id="PF00015">
    <property type="entry name" value="MCPsignal"/>
    <property type="match status" value="1"/>
</dbReference>
<feature type="transmembrane region" description="Helical" evidence="4">
    <location>
        <begin position="12"/>
        <end position="32"/>
    </location>
</feature>
<accession>A0A1L4CYR5</accession>
<evidence type="ECO:0000313" key="7">
    <source>
        <dbReference type="Proteomes" id="UP000184731"/>
    </source>
</evidence>
<organism evidence="6 7">
    <name type="scientific">Silvanigrella aquatica</name>
    <dbReference type="NCBI Taxonomy" id="1915309"/>
    <lineage>
        <taxon>Bacteria</taxon>
        <taxon>Pseudomonadati</taxon>
        <taxon>Bdellovibrionota</taxon>
        <taxon>Oligoflexia</taxon>
        <taxon>Silvanigrellales</taxon>
        <taxon>Silvanigrellaceae</taxon>
        <taxon>Silvanigrella</taxon>
    </lineage>
</organism>
<dbReference type="InterPro" id="IPR024478">
    <property type="entry name" value="HlyB_4HB_MCP"/>
</dbReference>
<evidence type="ECO:0000259" key="5">
    <source>
        <dbReference type="PROSITE" id="PS50111"/>
    </source>
</evidence>
<dbReference type="STRING" id="1915309.AXG55_03775"/>
<dbReference type="GO" id="GO:0004888">
    <property type="term" value="F:transmembrane signaling receptor activity"/>
    <property type="evidence" value="ECO:0007669"/>
    <property type="project" value="InterPro"/>
</dbReference>
<feature type="transmembrane region" description="Helical" evidence="4">
    <location>
        <begin position="185"/>
        <end position="208"/>
    </location>
</feature>
<evidence type="ECO:0000256" key="3">
    <source>
        <dbReference type="PROSITE-ProRule" id="PRU00284"/>
    </source>
</evidence>
<dbReference type="SMART" id="SM00283">
    <property type="entry name" value="MA"/>
    <property type="match status" value="1"/>
</dbReference>
<keyword evidence="7" id="KW-1185">Reference proteome</keyword>
<dbReference type="RefSeq" id="WP_148696790.1">
    <property type="nucleotide sequence ID" value="NZ_CP017834.1"/>
</dbReference>
<dbReference type="PANTHER" id="PTHR43531:SF11">
    <property type="entry name" value="METHYL-ACCEPTING CHEMOTAXIS PROTEIN 3"/>
    <property type="match status" value="1"/>
</dbReference>
<dbReference type="GO" id="GO:0006935">
    <property type="term" value="P:chemotaxis"/>
    <property type="evidence" value="ECO:0007669"/>
    <property type="project" value="UniProtKB-KW"/>
</dbReference>
<protein>
    <recommendedName>
        <fullName evidence="5">Methyl-accepting transducer domain-containing protein</fullName>
    </recommendedName>
</protein>